<keyword evidence="14" id="KW-1185">Reference proteome</keyword>
<feature type="signal peptide" evidence="9">
    <location>
        <begin position="1"/>
        <end position="28"/>
    </location>
</feature>
<feature type="domain" description="Pectate disaccharide-lyase-like N-terminal" evidence="11">
    <location>
        <begin position="56"/>
        <end position="124"/>
    </location>
</feature>
<protein>
    <submittedName>
        <fullName evidence="13">Ig-like domain (Group 3)</fullName>
    </submittedName>
</protein>
<dbReference type="Pfam" id="PF07523">
    <property type="entry name" value="Big_3"/>
    <property type="match status" value="4"/>
</dbReference>
<keyword evidence="3" id="KW-0964">Secreted</keyword>
<comment type="cofactor">
    <cofactor evidence="1">
        <name>Ca(2+)</name>
        <dbReference type="ChEBI" id="CHEBI:29108"/>
    </cofactor>
</comment>
<dbReference type="InterPro" id="IPR006626">
    <property type="entry name" value="PbH1"/>
</dbReference>
<dbReference type="InterPro" id="IPR011050">
    <property type="entry name" value="Pectin_lyase_fold/virulence"/>
</dbReference>
<comment type="subcellular location">
    <subcellularLocation>
        <location evidence="2">Secreted</location>
    </subcellularLocation>
</comment>
<dbReference type="Gene3D" id="2.60.40.3630">
    <property type="match status" value="4"/>
</dbReference>
<evidence type="ECO:0000313" key="13">
    <source>
        <dbReference type="EMBL" id="SDO32800.1"/>
    </source>
</evidence>
<evidence type="ECO:0000256" key="7">
    <source>
        <dbReference type="ARBA" id="ARBA00023239"/>
    </source>
</evidence>
<dbReference type="RefSeq" id="WP_089651552.1">
    <property type="nucleotide sequence ID" value="NZ_FNIZ01000004.1"/>
</dbReference>
<accession>A0A1H0INC5</accession>
<dbReference type="PANTHER" id="PTHR40088:SF1">
    <property type="entry name" value="PECTATE LYASE PEL9"/>
    <property type="match status" value="1"/>
</dbReference>
<dbReference type="Pfam" id="PF25850">
    <property type="entry name" value="PelX_Ig"/>
    <property type="match status" value="1"/>
</dbReference>
<evidence type="ECO:0000256" key="9">
    <source>
        <dbReference type="SAM" id="SignalP"/>
    </source>
</evidence>
<organism evidence="13 14">
    <name type="scientific">Halobacillus aidingensis</name>
    <dbReference type="NCBI Taxonomy" id="240303"/>
    <lineage>
        <taxon>Bacteria</taxon>
        <taxon>Bacillati</taxon>
        <taxon>Bacillota</taxon>
        <taxon>Bacilli</taxon>
        <taxon>Bacillales</taxon>
        <taxon>Bacillaceae</taxon>
        <taxon>Halobacillus</taxon>
    </lineage>
</organism>
<dbReference type="InterPro" id="IPR058863">
    <property type="entry name" value="PelX-like_Ig"/>
</dbReference>
<dbReference type="SUPFAM" id="SSF51126">
    <property type="entry name" value="Pectin lyase-like"/>
    <property type="match status" value="1"/>
</dbReference>
<proteinExistence type="inferred from homology"/>
<dbReference type="STRING" id="240303.SAMN05421677_104137"/>
<gene>
    <name evidence="13" type="ORF">SAMN05421677_104137</name>
</gene>
<keyword evidence="4" id="KW-0479">Metal-binding</keyword>
<keyword evidence="7" id="KW-0456">Lyase</keyword>
<dbReference type="GO" id="GO:0016837">
    <property type="term" value="F:carbon-oxygen lyase activity, acting on polysaccharides"/>
    <property type="evidence" value="ECO:0007669"/>
    <property type="project" value="TreeGrafter"/>
</dbReference>
<dbReference type="InterPro" id="IPR052052">
    <property type="entry name" value="Polysaccharide_Lyase_9"/>
</dbReference>
<dbReference type="InterPro" id="IPR012334">
    <property type="entry name" value="Pectin_lyas_fold"/>
</dbReference>
<sequence>MQHFYRKSWVVMTILVLLFSAFPPHVFADVGAGEEGWSFRAFGSNTGEDKNPDPQFNEDGSVTIEAAGGKIASSEVGLSYYSTKLSADSNFKLTTTAHADAYSPDSQRAFGLMLRDGVGEDGNSGKQASNYVAVGALDDAMRGFYSKGGLEKLDVFSENVAPGPGEAYELSIQKSGDTFKVTSNGQSETFSIDGLFEEELYLGVFVARNGTITFQDTDIEKAAEVKELEVNADAMKKEYLIGEHLQLEGLEVKGIQEDGDAIALDEEDYIVTGFDSTEAGQVDLIVSYNGIQKAIPLQIRELQLTDMSILYYPAQTEYYVDDFFDPEGLEVTGVYDDGYLEETLNEEQYTLLIDGVEIEDGTQLTKSGTQTVTIQSNQNDDVTSEFEIEVKDEDVTALNVVQPPSKTQYFIGEVLDLDGLSVEATYTDGETVRVMKEHMEVSDLDTSEAGDKKVELSYKGSETSFPVNVKEKELQGVEVTEYPKTTYETGQPFDASGLSISKVYDNGDQEILDPTMYEVDDSAYNAEQSGVYTIQIIPSDNSIDPIDFPVTVRNEEEVDWKEIQFGQSTGEDTNYIEKMGDTVRIVAEPGAGKITGDHDGITFYYTEIDAAEDNFTLSADIKVNEYAKTPNHDGQESFGIMARDAIGENDNSSVFASNIAAIGGFSGGTREDNGTQLFIRTGVDSPDGAGSQGVQKVMLENEKPGPDNTHPAQEYRLTLSKTNSGYTGELNDGEEAIFFEPELLNVQDSKVYVGFYTARLADIEVSNIDYSVTAAETDPPKVEAPEEPVEPEFTVESRDKTSEEMYELLLESNVDGEVSVKQGNEVISKNESITAGERLSIETELETNAATNFSLTFLPDDTQFLTDYERQVQNFTVMNRTFRDGGNIHVSPDGKSDGDGTVEKPLDLDTAVEYVQPGQKIILADGNYVRDSKLEISKYNDGTESQMKYLLASDGARPVLDFDKKSEGVVLSGNYWHVKGIDVARSAGNTKGFVVGGSHNVVEASRFYENGDTGLQISRTDSEAAKEEWPSDNLILNSESFDNRDPSDNNADGFAAKLTSGEDNIFRGCVAHHNIDDGWDLYTKAGTGAIGAVLIEDSIAYENGMLTDGTVGDGDKNGFKLGGEGIHVPHVLKGSLAFDNGADGITSNSNPGVIVENSTSFSNSGRNVSLTTYANIEEDFIVDGLISYHQGEASADQYPEENEADNNFFFDGEVSKNKSGVVLDESNFKSLTPPLPFERNEDGTLVRGEFLKFELTATAEWTPPVIKKHKGKVPKNEKGPKATVYISIQEGAALENIDLDSIQVNGVLQPLDKQKKKVIADFDKDGEKEYRVDFSRNELASILEKGEQEVVLSGKLTSGLSFSAKSKILVK</sequence>
<evidence type="ECO:0000259" key="12">
    <source>
        <dbReference type="Pfam" id="PF25850"/>
    </source>
</evidence>
<comment type="similarity">
    <text evidence="8">Belongs to the polysaccharide lyase 9 family.</text>
</comment>
<feature type="chain" id="PRO_5011776229" evidence="9">
    <location>
        <begin position="29"/>
        <end position="1371"/>
    </location>
</feature>
<evidence type="ECO:0000256" key="3">
    <source>
        <dbReference type="ARBA" id="ARBA00022525"/>
    </source>
</evidence>
<feature type="domain" description="Pectate disaccharide-lyase-like central Ig-like" evidence="12">
    <location>
        <begin position="795"/>
        <end position="877"/>
    </location>
</feature>
<dbReference type="SMART" id="SM00710">
    <property type="entry name" value="PbH1"/>
    <property type="match status" value="5"/>
</dbReference>
<keyword evidence="6" id="KW-0106">Calcium</keyword>
<evidence type="ECO:0000256" key="8">
    <source>
        <dbReference type="ARBA" id="ARBA00038263"/>
    </source>
</evidence>
<keyword evidence="5 9" id="KW-0732">Signal</keyword>
<dbReference type="InterPro" id="IPR022038">
    <property type="entry name" value="Ig-like_bact"/>
</dbReference>
<feature type="domain" description="Ig-like" evidence="10">
    <location>
        <begin position="403"/>
        <end position="469"/>
    </location>
</feature>
<evidence type="ECO:0000259" key="10">
    <source>
        <dbReference type="Pfam" id="PF07523"/>
    </source>
</evidence>
<evidence type="ECO:0000256" key="4">
    <source>
        <dbReference type="ARBA" id="ARBA00022723"/>
    </source>
</evidence>
<feature type="domain" description="Ig-like" evidence="10">
    <location>
        <begin position="312"/>
        <end position="390"/>
    </location>
</feature>
<evidence type="ECO:0000259" key="11">
    <source>
        <dbReference type="Pfam" id="PF25849"/>
    </source>
</evidence>
<evidence type="ECO:0000256" key="6">
    <source>
        <dbReference type="ARBA" id="ARBA00022837"/>
    </source>
</evidence>
<evidence type="ECO:0000256" key="5">
    <source>
        <dbReference type="ARBA" id="ARBA00022729"/>
    </source>
</evidence>
<evidence type="ECO:0000256" key="2">
    <source>
        <dbReference type="ARBA" id="ARBA00004613"/>
    </source>
</evidence>
<evidence type="ECO:0000256" key="1">
    <source>
        <dbReference type="ARBA" id="ARBA00001913"/>
    </source>
</evidence>
<evidence type="ECO:0000313" key="14">
    <source>
        <dbReference type="Proteomes" id="UP000198860"/>
    </source>
</evidence>
<dbReference type="GO" id="GO:0046872">
    <property type="term" value="F:metal ion binding"/>
    <property type="evidence" value="ECO:0007669"/>
    <property type="project" value="UniProtKB-KW"/>
</dbReference>
<name>A0A1H0INC5_HALAD</name>
<dbReference type="EMBL" id="FNIZ01000004">
    <property type="protein sequence ID" value="SDO32800.1"/>
    <property type="molecule type" value="Genomic_DNA"/>
</dbReference>
<dbReference type="GO" id="GO:0005576">
    <property type="term" value="C:extracellular region"/>
    <property type="evidence" value="ECO:0007669"/>
    <property type="project" value="UniProtKB-SubCell"/>
</dbReference>
<feature type="domain" description="Ig-like" evidence="10">
    <location>
        <begin position="234"/>
        <end position="297"/>
    </location>
</feature>
<dbReference type="Gene3D" id="2.160.20.10">
    <property type="entry name" value="Single-stranded right-handed beta-helix, Pectin lyase-like"/>
    <property type="match status" value="1"/>
</dbReference>
<dbReference type="Pfam" id="PF25849">
    <property type="entry name" value="PelX_N"/>
    <property type="match status" value="2"/>
</dbReference>
<reference evidence="14" key="1">
    <citation type="submission" date="2016-10" db="EMBL/GenBank/DDBJ databases">
        <authorList>
            <person name="Varghese N."/>
            <person name="Submissions S."/>
        </authorList>
    </citation>
    <scope>NUCLEOTIDE SEQUENCE [LARGE SCALE GENOMIC DNA]</scope>
    <source>
        <strain evidence="14">CGMCC 1.3703</strain>
    </source>
</reference>
<dbReference type="OrthoDB" id="8660908at2"/>
<dbReference type="InterPro" id="IPR058953">
    <property type="entry name" value="PelX-like_N"/>
</dbReference>
<feature type="domain" description="Ig-like" evidence="10">
    <location>
        <begin position="481"/>
        <end position="540"/>
    </location>
</feature>
<dbReference type="PANTHER" id="PTHR40088">
    <property type="entry name" value="PECTATE LYASE (EUROFUNG)"/>
    <property type="match status" value="1"/>
</dbReference>
<feature type="domain" description="Pectate disaccharide-lyase-like N-terminal" evidence="11">
    <location>
        <begin position="584"/>
        <end position="774"/>
    </location>
</feature>
<dbReference type="Proteomes" id="UP000198860">
    <property type="component" value="Unassembled WGS sequence"/>
</dbReference>